<keyword evidence="2" id="KW-1185">Reference proteome</keyword>
<name>A0ABS4S8G9_9BACI</name>
<sequence>MKETEREFVLPITNYLNQKIVIDLLAVIEDGFAEVTNLNISTTKGSTITGIVDGEGGFGK</sequence>
<gene>
    <name evidence="1" type="ORF">J2Z81_001742</name>
</gene>
<dbReference type="Proteomes" id="UP001519294">
    <property type="component" value="Unassembled WGS sequence"/>
</dbReference>
<evidence type="ECO:0000313" key="2">
    <source>
        <dbReference type="Proteomes" id="UP001519294"/>
    </source>
</evidence>
<proteinExistence type="predicted"/>
<protein>
    <submittedName>
        <fullName evidence="1">Uncharacterized protein</fullName>
    </submittedName>
</protein>
<dbReference type="EMBL" id="JAGIKX010000014">
    <property type="protein sequence ID" value="MBP2257788.1"/>
    <property type="molecule type" value="Genomic_DNA"/>
</dbReference>
<evidence type="ECO:0000313" key="1">
    <source>
        <dbReference type="EMBL" id="MBP2257788.1"/>
    </source>
</evidence>
<comment type="caution">
    <text evidence="1">The sequence shown here is derived from an EMBL/GenBank/DDBJ whole genome shotgun (WGS) entry which is preliminary data.</text>
</comment>
<organism evidence="1 2">
    <name type="scientific">Virgibacillus alimentarius</name>
    <dbReference type="NCBI Taxonomy" id="698769"/>
    <lineage>
        <taxon>Bacteria</taxon>
        <taxon>Bacillati</taxon>
        <taxon>Bacillota</taxon>
        <taxon>Bacilli</taxon>
        <taxon>Bacillales</taxon>
        <taxon>Bacillaceae</taxon>
        <taxon>Virgibacillus</taxon>
    </lineage>
</organism>
<dbReference type="RefSeq" id="WP_029265891.1">
    <property type="nucleotide sequence ID" value="NZ_JAGIKX010000014.1"/>
</dbReference>
<reference evidence="1 2" key="1">
    <citation type="submission" date="2021-03" db="EMBL/GenBank/DDBJ databases">
        <title>Genomic Encyclopedia of Type Strains, Phase IV (KMG-IV): sequencing the most valuable type-strain genomes for metagenomic binning, comparative biology and taxonomic classification.</title>
        <authorList>
            <person name="Goeker M."/>
        </authorList>
    </citation>
    <scope>NUCLEOTIDE SEQUENCE [LARGE SCALE GENOMIC DNA]</scope>
    <source>
        <strain evidence="1 2">DSM 25790</strain>
    </source>
</reference>
<accession>A0ABS4S8G9</accession>